<evidence type="ECO:0000313" key="6">
    <source>
        <dbReference type="Proteomes" id="UP000825701"/>
    </source>
</evidence>
<proteinExistence type="inferred from homology"/>
<evidence type="ECO:0000256" key="4">
    <source>
        <dbReference type="SAM" id="Phobius"/>
    </source>
</evidence>
<dbReference type="InterPro" id="IPR011419">
    <property type="entry name" value="ATP12_ATP_synth-F1-assembly"/>
</dbReference>
<evidence type="ECO:0000256" key="2">
    <source>
        <dbReference type="ARBA" id="ARBA00022946"/>
    </source>
</evidence>
<keyword evidence="4" id="KW-1133">Transmembrane helix</keyword>
<dbReference type="AlphaFoldDB" id="A0A9E6RAR8"/>
<dbReference type="InterPro" id="IPR042272">
    <property type="entry name" value="ATP12_ATP_synth-F1-assembly_N"/>
</dbReference>
<keyword evidence="3" id="KW-0143">Chaperone</keyword>
<comment type="similarity">
    <text evidence="1">Belongs to the ATP12 family.</text>
</comment>
<dbReference type="EMBL" id="CP081869">
    <property type="protein sequence ID" value="QZO00405.1"/>
    <property type="molecule type" value="Genomic_DNA"/>
</dbReference>
<protein>
    <submittedName>
        <fullName evidence="5">ATPase</fullName>
    </submittedName>
</protein>
<sequence>MTDSQRPGAQRPEGLAQRPVLPKRFYKHAEAVAVKGGFVIALDGRPARTPARAPLALPTLALGAAVAAEWERQSETIDPSTMPLTRIANVAIDGVAREREAVAAEIVKYAGSDLVCYRAERPERLVAKQSAHWDPVLAFARDGLGARFVLAEGVMFVGQPGAALEAVDRALPRHDVFALTALSVLTTLTGSALIALALQRGALDLAAAWAAANVDEDWNEELWGYDSEAAARKANRETEMRAAVETMALARA</sequence>
<dbReference type="Proteomes" id="UP000825701">
    <property type="component" value="Chromosome"/>
</dbReference>
<dbReference type="KEGG" id="cmet:K6K41_01150"/>
<dbReference type="Gene3D" id="3.30.2180.10">
    <property type="entry name" value="ATP12-like"/>
    <property type="match status" value="1"/>
</dbReference>
<evidence type="ECO:0000313" key="5">
    <source>
        <dbReference type="EMBL" id="QZO00405.1"/>
    </source>
</evidence>
<reference evidence="5" key="1">
    <citation type="submission" date="2021-08" db="EMBL/GenBank/DDBJ databases">
        <authorList>
            <person name="Zhang H."/>
            <person name="Xu M."/>
            <person name="Yu Z."/>
            <person name="Yang L."/>
            <person name="Cai Y."/>
        </authorList>
    </citation>
    <scope>NUCLEOTIDE SEQUENCE</scope>
    <source>
        <strain evidence="5">CHL1</strain>
    </source>
</reference>
<dbReference type="InterPro" id="IPR023335">
    <property type="entry name" value="ATP12_ortho_dom_sf"/>
</dbReference>
<name>A0A9E6RAR8_9HYPH</name>
<dbReference type="Pfam" id="PF07542">
    <property type="entry name" value="ATP12"/>
    <property type="match status" value="1"/>
</dbReference>
<evidence type="ECO:0000256" key="1">
    <source>
        <dbReference type="ARBA" id="ARBA00008231"/>
    </source>
</evidence>
<accession>A0A9E6RAR8</accession>
<dbReference type="Gene3D" id="1.10.3580.10">
    <property type="entry name" value="ATP12 ATPase"/>
    <property type="match status" value="1"/>
</dbReference>
<keyword evidence="2" id="KW-0809">Transit peptide</keyword>
<gene>
    <name evidence="5" type="ORF">K6K41_01150</name>
</gene>
<dbReference type="PANTHER" id="PTHR21013:SF10">
    <property type="entry name" value="ATP SYNTHASE MITOCHONDRIAL F1 COMPLEX ASSEMBLY FACTOR 2"/>
    <property type="match status" value="1"/>
</dbReference>
<keyword evidence="4" id="KW-0812">Transmembrane</keyword>
<dbReference type="SUPFAM" id="SSF160909">
    <property type="entry name" value="ATP12-like"/>
    <property type="match status" value="1"/>
</dbReference>
<keyword evidence="6" id="KW-1185">Reference proteome</keyword>
<dbReference type="GO" id="GO:0043461">
    <property type="term" value="P:proton-transporting ATP synthase complex assembly"/>
    <property type="evidence" value="ECO:0007669"/>
    <property type="project" value="InterPro"/>
</dbReference>
<dbReference type="PANTHER" id="PTHR21013">
    <property type="entry name" value="ATP SYNTHASE MITOCHONDRIAL F1 COMPLEX ASSEMBLY FACTOR 2/ATP12 PROTEIN, MITOCHONDRIAL PRECURSOR"/>
    <property type="match status" value="1"/>
</dbReference>
<keyword evidence="4" id="KW-0472">Membrane</keyword>
<evidence type="ECO:0000256" key="3">
    <source>
        <dbReference type="ARBA" id="ARBA00023186"/>
    </source>
</evidence>
<feature type="transmembrane region" description="Helical" evidence="4">
    <location>
        <begin position="176"/>
        <end position="198"/>
    </location>
</feature>
<organism evidence="5 6">
    <name type="scientific">Chenggangzhangella methanolivorans</name>
    <dbReference type="NCBI Taxonomy" id="1437009"/>
    <lineage>
        <taxon>Bacteria</taxon>
        <taxon>Pseudomonadati</taxon>
        <taxon>Pseudomonadota</taxon>
        <taxon>Alphaproteobacteria</taxon>
        <taxon>Hyphomicrobiales</taxon>
        <taxon>Methylopilaceae</taxon>
        <taxon>Chenggangzhangella</taxon>
    </lineage>
</organism>